<reference evidence="1 2" key="1">
    <citation type="submission" date="2021-03" db="EMBL/GenBank/DDBJ databases">
        <title>Sequencing the genomes of 1000 actinobacteria strains.</title>
        <authorList>
            <person name="Klenk H.-P."/>
        </authorList>
    </citation>
    <scope>NUCLEOTIDE SEQUENCE [LARGE SCALE GENOMIC DNA]</scope>
    <source>
        <strain evidence="1 2">DSM 41480</strain>
    </source>
</reference>
<dbReference type="Pfam" id="PF05120">
    <property type="entry name" value="GvpG"/>
    <property type="match status" value="1"/>
</dbReference>
<evidence type="ECO:0000313" key="2">
    <source>
        <dbReference type="Proteomes" id="UP001519291"/>
    </source>
</evidence>
<name>A0ABS4XX97_9ACTN</name>
<dbReference type="GeneID" id="91567482"/>
<keyword evidence="2" id="KW-1185">Reference proteome</keyword>
<dbReference type="RefSeq" id="WP_209513647.1">
    <property type="nucleotide sequence ID" value="NZ_JAGIOH010000001.1"/>
</dbReference>
<sequence>MGLVAGLLTLPLAPVRGVAWVVDKVRLAAEQELNDPAVLQEELASLERAREEGRIGEEEFAQQEDALLARLMTARQQRFPSGG</sequence>
<protein>
    <recommendedName>
        <fullName evidence="3">Gas vesicle protein G</fullName>
    </recommendedName>
</protein>
<evidence type="ECO:0000313" key="1">
    <source>
        <dbReference type="EMBL" id="MBP2401136.1"/>
    </source>
</evidence>
<organism evidence="1 2">
    <name type="scientific">Streptomyces syringium</name>
    <dbReference type="NCBI Taxonomy" id="76729"/>
    <lineage>
        <taxon>Bacteria</taxon>
        <taxon>Bacillati</taxon>
        <taxon>Actinomycetota</taxon>
        <taxon>Actinomycetes</taxon>
        <taxon>Kitasatosporales</taxon>
        <taxon>Streptomycetaceae</taxon>
        <taxon>Streptomyces</taxon>
    </lineage>
</organism>
<dbReference type="InterPro" id="IPR007804">
    <property type="entry name" value="GvpG"/>
</dbReference>
<gene>
    <name evidence="1" type="ORF">JO379_000605</name>
</gene>
<dbReference type="Proteomes" id="UP001519291">
    <property type="component" value="Unassembled WGS sequence"/>
</dbReference>
<comment type="caution">
    <text evidence="1">The sequence shown here is derived from an EMBL/GenBank/DDBJ whole genome shotgun (WGS) entry which is preliminary data.</text>
</comment>
<dbReference type="EMBL" id="JAGIOH010000001">
    <property type="protein sequence ID" value="MBP2401136.1"/>
    <property type="molecule type" value="Genomic_DNA"/>
</dbReference>
<evidence type="ECO:0008006" key="3">
    <source>
        <dbReference type="Google" id="ProtNLM"/>
    </source>
</evidence>
<proteinExistence type="predicted"/>
<accession>A0ABS4XX97</accession>